<dbReference type="Proteomes" id="UP001193501">
    <property type="component" value="Unassembled WGS sequence"/>
</dbReference>
<comment type="caution">
    <text evidence="2">The sequence shown here is derived from an EMBL/GenBank/DDBJ whole genome shotgun (WGS) entry which is preliminary data.</text>
</comment>
<sequence>MTKYSLALIPLLMASTAIAGPATEEGAAHLTEVFQTYLGSTEGVVSVEIDGEDYAVTLDGSILMAGLAMNGAEFTTSPIEMTLTDNGDGTWGVSQDQAFSIITKDGMGGEGKQDIAKLTMEGVFDESLMIMTSSTGTLEGLKQVQTQTMPDGSTLTSEMIVEMTTASSTAVAGASGGADGEVKYDSTGISMTMSMPQGEGMPAMPIAIKAASANYAGKLTGLRSEGILGILAFFVAHPDEAAIKGAKDEAKAAITAALPLWNNILVDGKVSGVTAETPVGPVALDEVTFTVDLNGAVTEGKFREAFSVSGLTLPPGLVPDWAAPILPQKVSIDFQATGFDAAAGVTALLGAFDLPEDGMADTTAFDAAVEKGFLPNGTVQVSINPSAITGDGYELTYQGDMTVDIASEMPSGKALVTLTGADKLQAAINGAPEDMKMQAMMGFGMAQGMAKQEGDKLIWEIDATNPMNPLINGVSMMGGQ</sequence>
<dbReference type="EMBL" id="JAABNR010000009">
    <property type="protein sequence ID" value="NBZ88038.1"/>
    <property type="molecule type" value="Genomic_DNA"/>
</dbReference>
<feature type="chain" id="PRO_5041976103" description="DUF2125 domain-containing protein" evidence="1">
    <location>
        <begin position="20"/>
        <end position="480"/>
    </location>
</feature>
<organism evidence="2 3">
    <name type="scientific">Stagnihabitans tardus</name>
    <dbReference type="NCBI Taxonomy" id="2699202"/>
    <lineage>
        <taxon>Bacteria</taxon>
        <taxon>Pseudomonadati</taxon>
        <taxon>Pseudomonadota</taxon>
        <taxon>Alphaproteobacteria</taxon>
        <taxon>Rhodobacterales</taxon>
        <taxon>Paracoccaceae</taxon>
        <taxon>Stagnihabitans</taxon>
    </lineage>
</organism>
<evidence type="ECO:0000256" key="1">
    <source>
        <dbReference type="SAM" id="SignalP"/>
    </source>
</evidence>
<evidence type="ECO:0000313" key="3">
    <source>
        <dbReference type="Proteomes" id="UP001193501"/>
    </source>
</evidence>
<accession>A0AAE5BW81</accession>
<dbReference type="RefSeq" id="WP_168774852.1">
    <property type="nucleotide sequence ID" value="NZ_JAABNR010000009.1"/>
</dbReference>
<dbReference type="AlphaFoldDB" id="A0AAE5BW81"/>
<proteinExistence type="predicted"/>
<name>A0AAE5BW81_9RHOB</name>
<keyword evidence="3" id="KW-1185">Reference proteome</keyword>
<protein>
    <recommendedName>
        <fullName evidence="4">DUF2125 domain-containing protein</fullName>
    </recommendedName>
</protein>
<gene>
    <name evidence="2" type="ORF">GV832_10655</name>
</gene>
<reference evidence="2" key="1">
    <citation type="submission" date="2020-01" db="EMBL/GenBank/DDBJ databases">
        <authorList>
            <person name="Chen W.-M."/>
        </authorList>
    </citation>
    <scope>NUCLEOTIDE SEQUENCE</scope>
    <source>
        <strain evidence="2">CYK-10</strain>
    </source>
</reference>
<evidence type="ECO:0008006" key="4">
    <source>
        <dbReference type="Google" id="ProtNLM"/>
    </source>
</evidence>
<keyword evidence="1" id="KW-0732">Signal</keyword>
<feature type="signal peptide" evidence="1">
    <location>
        <begin position="1"/>
        <end position="19"/>
    </location>
</feature>
<evidence type="ECO:0000313" key="2">
    <source>
        <dbReference type="EMBL" id="NBZ88038.1"/>
    </source>
</evidence>